<dbReference type="SUPFAM" id="SSF56349">
    <property type="entry name" value="DNA breaking-rejoining enzymes"/>
    <property type="match status" value="1"/>
</dbReference>
<dbReference type="CDD" id="cd00796">
    <property type="entry name" value="INT_Rci_Hp1_C"/>
    <property type="match status" value="1"/>
</dbReference>
<proteinExistence type="inferred from homology"/>
<dbReference type="OrthoDB" id="9808346at2"/>
<dbReference type="Pfam" id="PF00589">
    <property type="entry name" value="Phage_integrase"/>
    <property type="match status" value="1"/>
</dbReference>
<dbReference type="GO" id="GO:0015074">
    <property type="term" value="P:DNA integration"/>
    <property type="evidence" value="ECO:0007669"/>
    <property type="project" value="UniProtKB-KW"/>
</dbReference>
<dbReference type="InterPro" id="IPR011010">
    <property type="entry name" value="DNA_brk_join_enz"/>
</dbReference>
<gene>
    <name evidence="6" type="ORF">DFP88_1152</name>
</gene>
<keyword evidence="2" id="KW-0229">DNA integration</keyword>
<dbReference type="GO" id="GO:0003677">
    <property type="term" value="F:DNA binding"/>
    <property type="evidence" value="ECO:0007669"/>
    <property type="project" value="UniProtKB-KW"/>
</dbReference>
<evidence type="ECO:0000256" key="1">
    <source>
        <dbReference type="ARBA" id="ARBA00008857"/>
    </source>
</evidence>
<dbReference type="Gene3D" id="1.10.443.10">
    <property type="entry name" value="Intergrase catalytic core"/>
    <property type="match status" value="1"/>
</dbReference>
<keyword evidence="4" id="KW-0233">DNA recombination</keyword>
<dbReference type="PROSITE" id="PS51898">
    <property type="entry name" value="TYR_RECOMBINASE"/>
    <property type="match status" value="1"/>
</dbReference>
<keyword evidence="7" id="KW-1185">Reference proteome</keyword>
<evidence type="ECO:0000313" key="6">
    <source>
        <dbReference type="EMBL" id="PYE80568.1"/>
    </source>
</evidence>
<dbReference type="InterPro" id="IPR013762">
    <property type="entry name" value="Integrase-like_cat_sf"/>
</dbReference>
<evidence type="ECO:0000259" key="5">
    <source>
        <dbReference type="PROSITE" id="PS51898"/>
    </source>
</evidence>
<dbReference type="InterPro" id="IPR010998">
    <property type="entry name" value="Integrase_recombinase_N"/>
</dbReference>
<dbReference type="PANTHER" id="PTHR30349:SF64">
    <property type="entry name" value="PROPHAGE INTEGRASE INTD-RELATED"/>
    <property type="match status" value="1"/>
</dbReference>
<feature type="domain" description="Tyr recombinase" evidence="5">
    <location>
        <begin position="153"/>
        <end position="324"/>
    </location>
</feature>
<dbReference type="PANTHER" id="PTHR30349">
    <property type="entry name" value="PHAGE INTEGRASE-RELATED"/>
    <property type="match status" value="1"/>
</dbReference>
<dbReference type="EMBL" id="QJTE01000015">
    <property type="protein sequence ID" value="PYE80568.1"/>
    <property type="molecule type" value="Genomic_DNA"/>
</dbReference>
<organism evidence="6 7">
    <name type="scientific">Pseudoroseicyclus aestuarii</name>
    <dbReference type="NCBI Taxonomy" id="1795041"/>
    <lineage>
        <taxon>Bacteria</taxon>
        <taxon>Pseudomonadati</taxon>
        <taxon>Pseudomonadota</taxon>
        <taxon>Alphaproteobacteria</taxon>
        <taxon>Rhodobacterales</taxon>
        <taxon>Paracoccaceae</taxon>
        <taxon>Pseudoroseicyclus</taxon>
    </lineage>
</organism>
<evidence type="ECO:0000256" key="3">
    <source>
        <dbReference type="ARBA" id="ARBA00023125"/>
    </source>
</evidence>
<protein>
    <submittedName>
        <fullName evidence="6">Site-specific recombinase XerD</fullName>
    </submittedName>
</protein>
<reference evidence="6 7" key="1">
    <citation type="submission" date="2018-06" db="EMBL/GenBank/DDBJ databases">
        <title>Genomic Encyclopedia of Type Strains, Phase III (KMG-III): the genomes of soil and plant-associated and newly described type strains.</title>
        <authorList>
            <person name="Whitman W."/>
        </authorList>
    </citation>
    <scope>NUCLEOTIDE SEQUENCE [LARGE SCALE GENOMIC DNA]</scope>
    <source>
        <strain evidence="6 7">CECT 9025</strain>
    </source>
</reference>
<evidence type="ECO:0000256" key="4">
    <source>
        <dbReference type="ARBA" id="ARBA00023172"/>
    </source>
</evidence>
<accession>A0A318SR43</accession>
<dbReference type="Proteomes" id="UP000248311">
    <property type="component" value="Unassembled WGS sequence"/>
</dbReference>
<dbReference type="GO" id="GO:0006310">
    <property type="term" value="P:DNA recombination"/>
    <property type="evidence" value="ECO:0007669"/>
    <property type="project" value="UniProtKB-KW"/>
</dbReference>
<sequence length="339" mass="37529">MPDISIGRLRGGFCVYWDDPASGKRRRYQLEARTRAEAEAEGRDRYLRESRPTGGLTVAGIWAAYIDHLGTKPTATTMGHTGKAVLPQFGELRPEQVTVQDCRSYRGARVAPGRSLGSVHTELGHLRSALRWAFKMGLIERAPHIELPPKPESDVRPMGDAEIRALIDGCGAPHIRLAVILLVATGGRVGAILDLTWQRVDFERGVIDLRLPDGVTRKGRAVVPMNRMARSALQSAYQARLTDHVVEWAGKRVRSIRTGYRAALERAQLQDVNIHQIRHSVAVRMLTAGQPIEAVSQYLGHSNIQITRKVYARFLPEHLAGAADILNFDLAAARPAQVR</sequence>
<evidence type="ECO:0000313" key="7">
    <source>
        <dbReference type="Proteomes" id="UP000248311"/>
    </source>
</evidence>
<evidence type="ECO:0000256" key="2">
    <source>
        <dbReference type="ARBA" id="ARBA00022908"/>
    </source>
</evidence>
<name>A0A318SR43_9RHOB</name>
<dbReference type="InterPro" id="IPR050090">
    <property type="entry name" value="Tyrosine_recombinase_XerCD"/>
</dbReference>
<dbReference type="AlphaFoldDB" id="A0A318SR43"/>
<dbReference type="Gene3D" id="1.10.150.130">
    <property type="match status" value="1"/>
</dbReference>
<keyword evidence="3" id="KW-0238">DNA-binding</keyword>
<comment type="similarity">
    <text evidence="1">Belongs to the 'phage' integrase family.</text>
</comment>
<comment type="caution">
    <text evidence="6">The sequence shown here is derived from an EMBL/GenBank/DDBJ whole genome shotgun (WGS) entry which is preliminary data.</text>
</comment>
<dbReference type="InterPro" id="IPR002104">
    <property type="entry name" value="Integrase_catalytic"/>
</dbReference>